<proteinExistence type="predicted"/>
<evidence type="ECO:0000313" key="1">
    <source>
        <dbReference type="EMBL" id="CAD8157951.1"/>
    </source>
</evidence>
<organism evidence="1 2">
    <name type="scientific">Paramecium octaurelia</name>
    <dbReference type="NCBI Taxonomy" id="43137"/>
    <lineage>
        <taxon>Eukaryota</taxon>
        <taxon>Sar</taxon>
        <taxon>Alveolata</taxon>
        <taxon>Ciliophora</taxon>
        <taxon>Intramacronucleata</taxon>
        <taxon>Oligohymenophorea</taxon>
        <taxon>Peniculida</taxon>
        <taxon>Parameciidae</taxon>
        <taxon>Paramecium</taxon>
    </lineage>
</organism>
<evidence type="ECO:0000313" key="2">
    <source>
        <dbReference type="Proteomes" id="UP000683925"/>
    </source>
</evidence>
<name>A0A8S1TVN5_PAROT</name>
<accession>A0A8S1TVN5</accession>
<keyword evidence="2" id="KW-1185">Reference proteome</keyword>
<comment type="caution">
    <text evidence="1">The sequence shown here is derived from an EMBL/GenBank/DDBJ whole genome shotgun (WGS) entry which is preliminary data.</text>
</comment>
<reference evidence="1" key="1">
    <citation type="submission" date="2021-01" db="EMBL/GenBank/DDBJ databases">
        <authorList>
            <consortium name="Genoscope - CEA"/>
            <person name="William W."/>
        </authorList>
    </citation>
    <scope>NUCLEOTIDE SEQUENCE</scope>
</reference>
<dbReference type="AlphaFoldDB" id="A0A8S1TVN5"/>
<protein>
    <submittedName>
        <fullName evidence="1">Uncharacterized protein</fullName>
    </submittedName>
</protein>
<dbReference type="EMBL" id="CAJJDP010000034">
    <property type="protein sequence ID" value="CAD8157951.1"/>
    <property type="molecule type" value="Genomic_DNA"/>
</dbReference>
<gene>
    <name evidence="1" type="ORF">POCTA_138.1.T0340245</name>
</gene>
<dbReference type="Proteomes" id="UP000683925">
    <property type="component" value="Unassembled WGS sequence"/>
</dbReference>
<sequence>MLLSEIRQISTLKSYPIISKIELKYCYSAQNQLRINYNKINVDQMATSLQEYYQQRIPTVKYQFTNLVKLNTNFFSDEELRRQIIDIIMENSIKQTNDGLTGVTFENDARQIAFKYLFKILEKGLIQMNLRMNQVPNFLGLYSKLFDQNLGSLIFQQRVNGHITNKGLRIMSTQSMEPKFNLLSVI</sequence>